<comment type="caution">
    <text evidence="2">The sequence shown here is derived from an EMBL/GenBank/DDBJ whole genome shotgun (WGS) entry which is preliminary data.</text>
</comment>
<keyword evidence="3" id="KW-1185">Reference proteome</keyword>
<evidence type="ECO:0000313" key="2">
    <source>
        <dbReference type="EMBL" id="MBK3462641.1"/>
    </source>
</evidence>
<name>A0ABS1H0A8_9PSED</name>
<sequence length="105" mass="11735">MSSENEYSKITIVKFYLIAIAILVVSRVVPAVLGFGACYFFALVIAQMDLIKPFMDTFIMLLLWLPIFGLIYCPLCECLENVCGRIFENYYGTGKGKNVSTVGKS</sequence>
<feature type="transmembrane region" description="Helical" evidence="1">
    <location>
        <begin position="15"/>
        <end position="42"/>
    </location>
</feature>
<proteinExistence type="predicted"/>
<evidence type="ECO:0000256" key="1">
    <source>
        <dbReference type="SAM" id="Phobius"/>
    </source>
</evidence>
<dbReference type="RefSeq" id="WP_200657677.1">
    <property type="nucleotide sequence ID" value="NZ_JAENSR010000009.1"/>
</dbReference>
<keyword evidence="1" id="KW-1133">Transmembrane helix</keyword>
<keyword evidence="1" id="KW-0472">Membrane</keyword>
<accession>A0ABS1H0A8</accession>
<protein>
    <recommendedName>
        <fullName evidence="4">DUF4282 domain-containing protein</fullName>
    </recommendedName>
</protein>
<keyword evidence="1" id="KW-0812">Transmembrane</keyword>
<gene>
    <name evidence="2" type="ORF">JJD71_26600</name>
</gene>
<organism evidence="2 3">
    <name type="scientific">Pseudomonas haemolytica</name>
    <dbReference type="NCBI Taxonomy" id="2600065"/>
    <lineage>
        <taxon>Bacteria</taxon>
        <taxon>Pseudomonadati</taxon>
        <taxon>Pseudomonadota</taxon>
        <taxon>Gammaproteobacteria</taxon>
        <taxon>Pseudomonadales</taxon>
        <taxon>Pseudomonadaceae</taxon>
        <taxon>Pseudomonas</taxon>
    </lineage>
</organism>
<evidence type="ECO:0008006" key="4">
    <source>
        <dbReference type="Google" id="ProtNLM"/>
    </source>
</evidence>
<feature type="transmembrane region" description="Helical" evidence="1">
    <location>
        <begin position="54"/>
        <end position="72"/>
    </location>
</feature>
<dbReference type="EMBL" id="JAENSR010000009">
    <property type="protein sequence ID" value="MBK3462641.1"/>
    <property type="molecule type" value="Genomic_DNA"/>
</dbReference>
<evidence type="ECO:0000313" key="3">
    <source>
        <dbReference type="Proteomes" id="UP000620382"/>
    </source>
</evidence>
<dbReference type="Proteomes" id="UP000620382">
    <property type="component" value="Unassembled WGS sequence"/>
</dbReference>
<reference evidence="2 3" key="1">
    <citation type="submission" date="2021-01" db="EMBL/GenBank/DDBJ databases">
        <title>Antibiotic resistance and phylogeny of Pseudomonas spp. isolated over three decades from chicken meat in the Norwegian food chain.</title>
        <authorList>
            <person name="Moen B."/>
        </authorList>
    </citation>
    <scope>NUCLEOTIDE SEQUENCE [LARGE SCALE GENOMIC DNA]</scope>
    <source>
        <strain evidence="2 3">MF6766</strain>
    </source>
</reference>